<evidence type="ECO:0000313" key="1">
    <source>
        <dbReference type="EMBL" id="KAF9453463.1"/>
    </source>
</evidence>
<name>A0A9P5XMB6_9AGAR</name>
<evidence type="ECO:0000313" key="2">
    <source>
        <dbReference type="Proteomes" id="UP000807342"/>
    </source>
</evidence>
<reference evidence="1" key="1">
    <citation type="submission" date="2020-11" db="EMBL/GenBank/DDBJ databases">
        <authorList>
            <consortium name="DOE Joint Genome Institute"/>
            <person name="Ahrendt S."/>
            <person name="Riley R."/>
            <person name="Andreopoulos W."/>
            <person name="Labutti K."/>
            <person name="Pangilinan J."/>
            <person name="Ruiz-Duenas F.J."/>
            <person name="Barrasa J.M."/>
            <person name="Sanchez-Garcia M."/>
            <person name="Camarero S."/>
            <person name="Miyauchi S."/>
            <person name="Serrano A."/>
            <person name="Linde D."/>
            <person name="Babiker R."/>
            <person name="Drula E."/>
            <person name="Ayuso-Fernandez I."/>
            <person name="Pacheco R."/>
            <person name="Padilla G."/>
            <person name="Ferreira P."/>
            <person name="Barriuso J."/>
            <person name="Kellner H."/>
            <person name="Castanera R."/>
            <person name="Alfaro M."/>
            <person name="Ramirez L."/>
            <person name="Pisabarro A.G."/>
            <person name="Kuo A."/>
            <person name="Tritt A."/>
            <person name="Lipzen A."/>
            <person name="He G."/>
            <person name="Yan M."/>
            <person name="Ng V."/>
            <person name="Cullen D."/>
            <person name="Martin F."/>
            <person name="Rosso M.-N."/>
            <person name="Henrissat B."/>
            <person name="Hibbett D."/>
            <person name="Martinez A.T."/>
            <person name="Grigoriev I.V."/>
        </authorList>
    </citation>
    <scope>NUCLEOTIDE SEQUENCE</scope>
    <source>
        <strain evidence="1">MF-IS2</strain>
    </source>
</reference>
<accession>A0A9P5XMB6</accession>
<sequence length="366" mass="41522">MIQRMRRHCISALQQNPRDLLTFPRIISAPRSKCLTVSYSCHQNLLCCVRNFGTPPSFYLGFAQHLANLRVNCASDVSVLVLRLLAATDYPRRSQNTMPHASFRHSPTEAESAWLFTKEISEVTISRFQHHSGYGPWLVIVHRRSYGGYQAVVSARLYTRPQIILISRIWSVLARRSILFNEFGRLEALIAFINEETFTNAYYLIFDWHEVLTSQISARFSSIEAVQRCEITETLNLGIWAIAIQVSLDRVRSTKRRHNWVNFKISIPHVRKASTYAFCASNIRYRTCPLKWLAILAPMVKCYSNALSMMCSELSYILFIGPMQASGCEEGCGTRDMTIGRGPAGMTGVTSCEMSGFCDLNSSDSE</sequence>
<proteinExistence type="predicted"/>
<dbReference type="AlphaFoldDB" id="A0A9P5XMB6"/>
<protein>
    <submittedName>
        <fullName evidence="1">Uncharacterized protein</fullName>
    </submittedName>
</protein>
<dbReference type="Proteomes" id="UP000807342">
    <property type="component" value="Unassembled WGS sequence"/>
</dbReference>
<comment type="caution">
    <text evidence="1">The sequence shown here is derived from an EMBL/GenBank/DDBJ whole genome shotgun (WGS) entry which is preliminary data.</text>
</comment>
<keyword evidence="2" id="KW-1185">Reference proteome</keyword>
<organism evidence="1 2">
    <name type="scientific">Macrolepiota fuliginosa MF-IS2</name>
    <dbReference type="NCBI Taxonomy" id="1400762"/>
    <lineage>
        <taxon>Eukaryota</taxon>
        <taxon>Fungi</taxon>
        <taxon>Dikarya</taxon>
        <taxon>Basidiomycota</taxon>
        <taxon>Agaricomycotina</taxon>
        <taxon>Agaricomycetes</taxon>
        <taxon>Agaricomycetidae</taxon>
        <taxon>Agaricales</taxon>
        <taxon>Agaricineae</taxon>
        <taxon>Agaricaceae</taxon>
        <taxon>Macrolepiota</taxon>
    </lineage>
</organism>
<dbReference type="EMBL" id="MU151061">
    <property type="protein sequence ID" value="KAF9453463.1"/>
    <property type="molecule type" value="Genomic_DNA"/>
</dbReference>
<gene>
    <name evidence="1" type="ORF">P691DRAFT_780939</name>
</gene>